<feature type="transmembrane region" description="Helical" evidence="6">
    <location>
        <begin position="282"/>
        <end position="303"/>
    </location>
</feature>
<feature type="transmembrane region" description="Helical" evidence="6">
    <location>
        <begin position="13"/>
        <end position="40"/>
    </location>
</feature>
<dbReference type="Pfam" id="PF01925">
    <property type="entry name" value="TauE"/>
    <property type="match status" value="1"/>
</dbReference>
<dbReference type="AlphaFoldDB" id="A0A1M7UQJ8"/>
<comment type="subcellular location">
    <subcellularLocation>
        <location evidence="6">Cell membrane</location>
        <topology evidence="6">Multi-pass membrane protein</topology>
    </subcellularLocation>
    <subcellularLocation>
        <location evidence="1">Membrane</location>
        <topology evidence="1">Multi-pass membrane protein</topology>
    </subcellularLocation>
</comment>
<keyword evidence="4 6" id="KW-1133">Transmembrane helix</keyword>
<evidence type="ECO:0000256" key="5">
    <source>
        <dbReference type="ARBA" id="ARBA00023136"/>
    </source>
</evidence>
<keyword evidence="8" id="KW-1185">Reference proteome</keyword>
<reference evidence="8" key="1">
    <citation type="submission" date="2016-12" db="EMBL/GenBank/DDBJ databases">
        <authorList>
            <person name="Varghese N."/>
            <person name="Submissions S."/>
        </authorList>
    </citation>
    <scope>NUCLEOTIDE SEQUENCE [LARGE SCALE GENOMIC DNA]</scope>
    <source>
        <strain evidence="8">DSM 11544</strain>
    </source>
</reference>
<comment type="similarity">
    <text evidence="2 6">Belongs to the 4-toluene sulfonate uptake permease (TSUP) (TC 2.A.102) family.</text>
</comment>
<feature type="transmembrane region" description="Helical" evidence="6">
    <location>
        <begin position="84"/>
        <end position="107"/>
    </location>
</feature>
<dbReference type="PANTHER" id="PTHR43701">
    <property type="entry name" value="MEMBRANE TRANSPORTER PROTEIN MJ0441-RELATED"/>
    <property type="match status" value="1"/>
</dbReference>
<evidence type="ECO:0000256" key="2">
    <source>
        <dbReference type="ARBA" id="ARBA00009142"/>
    </source>
</evidence>
<feature type="transmembrane region" description="Helical" evidence="6">
    <location>
        <begin position="250"/>
        <end position="270"/>
    </location>
</feature>
<evidence type="ECO:0000256" key="3">
    <source>
        <dbReference type="ARBA" id="ARBA00022692"/>
    </source>
</evidence>
<dbReference type="GO" id="GO:0005886">
    <property type="term" value="C:plasma membrane"/>
    <property type="evidence" value="ECO:0007669"/>
    <property type="project" value="UniProtKB-SubCell"/>
</dbReference>
<organism evidence="7 8">
    <name type="scientific">Desulfitobacterium chlororespirans DSM 11544</name>
    <dbReference type="NCBI Taxonomy" id="1121395"/>
    <lineage>
        <taxon>Bacteria</taxon>
        <taxon>Bacillati</taxon>
        <taxon>Bacillota</taxon>
        <taxon>Clostridia</taxon>
        <taxon>Eubacteriales</taxon>
        <taxon>Desulfitobacteriaceae</taxon>
        <taxon>Desulfitobacterium</taxon>
    </lineage>
</organism>
<keyword evidence="3 6" id="KW-0812">Transmembrane</keyword>
<dbReference type="STRING" id="1121395.SAMN02745215_04421"/>
<feature type="transmembrane region" description="Helical" evidence="6">
    <location>
        <begin position="183"/>
        <end position="204"/>
    </location>
</feature>
<evidence type="ECO:0000256" key="4">
    <source>
        <dbReference type="ARBA" id="ARBA00022989"/>
    </source>
</evidence>
<proteinExistence type="inferred from homology"/>
<dbReference type="EMBL" id="FRDN01000015">
    <property type="protein sequence ID" value="SHN85311.1"/>
    <property type="molecule type" value="Genomic_DNA"/>
</dbReference>
<evidence type="ECO:0000256" key="6">
    <source>
        <dbReference type="RuleBase" id="RU363041"/>
    </source>
</evidence>
<keyword evidence="5 6" id="KW-0472">Membrane</keyword>
<dbReference type="Proteomes" id="UP000184010">
    <property type="component" value="Unassembled WGS sequence"/>
</dbReference>
<feature type="transmembrane region" description="Helical" evidence="6">
    <location>
        <begin position="211"/>
        <end position="238"/>
    </location>
</feature>
<evidence type="ECO:0000256" key="1">
    <source>
        <dbReference type="ARBA" id="ARBA00004141"/>
    </source>
</evidence>
<name>A0A1M7UQJ8_9FIRM</name>
<keyword evidence="6" id="KW-1003">Cell membrane</keyword>
<evidence type="ECO:0000313" key="8">
    <source>
        <dbReference type="Proteomes" id="UP000184010"/>
    </source>
</evidence>
<gene>
    <name evidence="7" type="ORF">SAMN02745215_04421</name>
</gene>
<dbReference type="InterPro" id="IPR002781">
    <property type="entry name" value="TM_pro_TauE-like"/>
</dbReference>
<accession>A0A1M7UQJ8</accession>
<protein>
    <recommendedName>
        <fullName evidence="6">Probable membrane transporter protein</fullName>
    </recommendedName>
</protein>
<dbReference type="InterPro" id="IPR051598">
    <property type="entry name" value="TSUP/Inactive_protease-like"/>
</dbReference>
<feature type="transmembrane region" description="Helical" evidence="6">
    <location>
        <begin position="119"/>
        <end position="139"/>
    </location>
</feature>
<evidence type="ECO:0000313" key="7">
    <source>
        <dbReference type="EMBL" id="SHN85311.1"/>
    </source>
</evidence>
<dbReference type="PANTHER" id="PTHR43701:SF12">
    <property type="entry name" value="MEMBRANE TRANSPORTER PROTEIN YTNM-RELATED"/>
    <property type="match status" value="1"/>
</dbReference>
<sequence length="304" mass="32193">MSLFFIDIVGVEVFWPGLIVLGLLIGFLTGLFGIGGGFLVTPCLKIIFGIPYPIAVGSSLAQILITGSVSAWKHWRNQKVDVLLGLIMAGGALVGTEIGVQLLDLLGTRSYLLVHSKELPALDLILNIIFFVLLAGVGFCTGKESFGSNAKEEVDLTLPHKIQCLKIPPLIALPQCGITSLSIWVPLILSVMVGVFTGLLGIGGGFINLPILIYILGVPTAIAVGSSSFQIFFASGYGAIRHMLQGNVELLLVAFFLMGSLVGVQLGVRAANLVGGRNIRRYYVLVISAGMLVVLGDLLSSVFL</sequence>
<dbReference type="RefSeq" id="WP_072774594.1">
    <property type="nucleotide sequence ID" value="NZ_FRDN01000015.1"/>
</dbReference>
<feature type="transmembrane region" description="Helical" evidence="6">
    <location>
        <begin position="52"/>
        <end position="72"/>
    </location>
</feature>